<reference evidence="2" key="1">
    <citation type="journal article" date="2023" name="Mol. Phylogenet. Evol.">
        <title>Genome-scale phylogeny and comparative genomics of the fungal order Sordariales.</title>
        <authorList>
            <person name="Hensen N."/>
            <person name="Bonometti L."/>
            <person name="Westerberg I."/>
            <person name="Brannstrom I.O."/>
            <person name="Guillou S."/>
            <person name="Cros-Aarteil S."/>
            <person name="Calhoun S."/>
            <person name="Haridas S."/>
            <person name="Kuo A."/>
            <person name="Mondo S."/>
            <person name="Pangilinan J."/>
            <person name="Riley R."/>
            <person name="LaButti K."/>
            <person name="Andreopoulos B."/>
            <person name="Lipzen A."/>
            <person name="Chen C."/>
            <person name="Yan M."/>
            <person name="Daum C."/>
            <person name="Ng V."/>
            <person name="Clum A."/>
            <person name="Steindorff A."/>
            <person name="Ohm R.A."/>
            <person name="Martin F."/>
            <person name="Silar P."/>
            <person name="Natvig D.O."/>
            <person name="Lalanne C."/>
            <person name="Gautier V."/>
            <person name="Ament-Velasquez S.L."/>
            <person name="Kruys A."/>
            <person name="Hutchinson M.I."/>
            <person name="Powell A.J."/>
            <person name="Barry K."/>
            <person name="Miller A.N."/>
            <person name="Grigoriev I.V."/>
            <person name="Debuchy R."/>
            <person name="Gladieux P."/>
            <person name="Hiltunen Thoren M."/>
            <person name="Johannesson H."/>
        </authorList>
    </citation>
    <scope>NUCLEOTIDE SEQUENCE</scope>
    <source>
        <strain evidence="2">PSN293</strain>
    </source>
</reference>
<dbReference type="InterPro" id="IPR021838">
    <property type="entry name" value="DUF3431"/>
</dbReference>
<dbReference type="Proteomes" id="UP001301769">
    <property type="component" value="Unassembled WGS sequence"/>
</dbReference>
<feature type="region of interest" description="Disordered" evidence="1">
    <location>
        <begin position="480"/>
        <end position="514"/>
    </location>
</feature>
<dbReference type="Pfam" id="PF11913">
    <property type="entry name" value="DUF3431"/>
    <property type="match status" value="1"/>
</dbReference>
<evidence type="ECO:0000313" key="2">
    <source>
        <dbReference type="EMBL" id="KAK4219627.1"/>
    </source>
</evidence>
<name>A0AAN6YNS2_9PEZI</name>
<keyword evidence="3" id="KW-1185">Reference proteome</keyword>
<comment type="caution">
    <text evidence="2">The sequence shown here is derived from an EMBL/GenBank/DDBJ whole genome shotgun (WGS) entry which is preliminary data.</text>
</comment>
<accession>A0AAN6YNS2</accession>
<gene>
    <name evidence="2" type="ORF">QBC37DRAFT_382384</name>
</gene>
<feature type="region of interest" description="Disordered" evidence="1">
    <location>
        <begin position="114"/>
        <end position="140"/>
    </location>
</feature>
<feature type="compositionally biased region" description="Pro residues" evidence="1">
    <location>
        <begin position="124"/>
        <end position="134"/>
    </location>
</feature>
<evidence type="ECO:0000256" key="1">
    <source>
        <dbReference type="SAM" id="MobiDB-lite"/>
    </source>
</evidence>
<dbReference type="PANTHER" id="PTHR37490:SF3">
    <property type="entry name" value="DUF3431 DOMAIN CONTAINING PROTEIN"/>
    <property type="match status" value="1"/>
</dbReference>
<feature type="compositionally biased region" description="Basic and acidic residues" evidence="1">
    <location>
        <begin position="485"/>
        <end position="509"/>
    </location>
</feature>
<dbReference type="EMBL" id="MU858047">
    <property type="protein sequence ID" value="KAK4219627.1"/>
    <property type="molecule type" value="Genomic_DNA"/>
</dbReference>
<protein>
    <submittedName>
        <fullName evidence="2">Uncharacterized protein</fullName>
    </submittedName>
</protein>
<sequence length="551" mass="63683">MFRGTPPFLRVILRHRKWAILAAPLATLTFLYGSYHPEFYQFSPPVEPDDPPPVSRFQHDPLVVQADLSEFPDYYWAITGQTLDSNNDKSSEDQPETDPLQPLSLLFTTSEPQAEISSSEDDFPLPPPPQPPTFTPGIPKPLNEAYTKAIIIAHTKFEQVTWINDPLLNSPPPPYPKQAHRTNTTNWTSYLYSTDDLSPPTIFKPNQHHLHTPLNKGRESLAYLSYIIAQYDSLPDISVFMHAHSSSWHDDQFGLDSRTSLSRLNLDRVVVQGYVNLRCWWDPGCPDHIHPFASETDDLVPEERIFRDAWLDIFPWRDIPPSISHTCCSQFALSKERIRAVRLSEYVRLRDWILGTDLEDSVSGRVFEYIWQVVWTGYEILCPVEWVCYCMGYGICFGKGLKKIDGKEEEQEEERNQRGYEEYSVKRDEWTDLNRIVEEFLESEDGFEDGFRMEDIESFVDRVENGEKVDEVVWLESSWDGEADESGKDDAEVDKKEGIGRHERSRTDTDTNEEDLDLAQRLADVIVASRKANKELLPWLMDRMKRAKGEI</sequence>
<evidence type="ECO:0000313" key="3">
    <source>
        <dbReference type="Proteomes" id="UP001301769"/>
    </source>
</evidence>
<organism evidence="2 3">
    <name type="scientific">Rhypophila decipiens</name>
    <dbReference type="NCBI Taxonomy" id="261697"/>
    <lineage>
        <taxon>Eukaryota</taxon>
        <taxon>Fungi</taxon>
        <taxon>Dikarya</taxon>
        <taxon>Ascomycota</taxon>
        <taxon>Pezizomycotina</taxon>
        <taxon>Sordariomycetes</taxon>
        <taxon>Sordariomycetidae</taxon>
        <taxon>Sordariales</taxon>
        <taxon>Naviculisporaceae</taxon>
        <taxon>Rhypophila</taxon>
    </lineage>
</organism>
<dbReference type="PANTHER" id="PTHR37490">
    <property type="entry name" value="EXPRESSED PROTEIN"/>
    <property type="match status" value="1"/>
</dbReference>
<proteinExistence type="predicted"/>
<reference evidence="2" key="2">
    <citation type="submission" date="2023-05" db="EMBL/GenBank/DDBJ databases">
        <authorList>
            <consortium name="Lawrence Berkeley National Laboratory"/>
            <person name="Steindorff A."/>
            <person name="Hensen N."/>
            <person name="Bonometti L."/>
            <person name="Westerberg I."/>
            <person name="Brannstrom I.O."/>
            <person name="Guillou S."/>
            <person name="Cros-Aarteil S."/>
            <person name="Calhoun S."/>
            <person name="Haridas S."/>
            <person name="Kuo A."/>
            <person name="Mondo S."/>
            <person name="Pangilinan J."/>
            <person name="Riley R."/>
            <person name="Labutti K."/>
            <person name="Andreopoulos B."/>
            <person name="Lipzen A."/>
            <person name="Chen C."/>
            <person name="Yanf M."/>
            <person name="Daum C."/>
            <person name="Ng V."/>
            <person name="Clum A."/>
            <person name="Ohm R."/>
            <person name="Martin F."/>
            <person name="Silar P."/>
            <person name="Natvig D."/>
            <person name="Lalanne C."/>
            <person name="Gautier V."/>
            <person name="Ament-Velasquez S.L."/>
            <person name="Kruys A."/>
            <person name="Hutchinson M.I."/>
            <person name="Powell A.J."/>
            <person name="Barry K."/>
            <person name="Miller A.N."/>
            <person name="Grigoriev I.V."/>
            <person name="Debuchy R."/>
            <person name="Gladieux P."/>
            <person name="Thoren M.H."/>
            <person name="Johannesson H."/>
        </authorList>
    </citation>
    <scope>NUCLEOTIDE SEQUENCE</scope>
    <source>
        <strain evidence="2">PSN293</strain>
    </source>
</reference>
<dbReference type="AlphaFoldDB" id="A0AAN6YNS2"/>